<dbReference type="SUPFAM" id="SSF46548">
    <property type="entry name" value="alpha-helical ferredoxin"/>
    <property type="match status" value="1"/>
</dbReference>
<dbReference type="InterPro" id="IPR017896">
    <property type="entry name" value="4Fe4S_Fe-S-bd"/>
</dbReference>
<keyword evidence="2" id="KW-1003">Cell membrane</keyword>
<sequence length="663" mass="75160">MIPFRVSYWHIQPVWIFYLLAIATLTVLGLGIAIHVSVWRKGIKRQSVSFSLKDIFKVIKEGILGTRIFKGDVAAGTMHGLIIWGFLILFVGTLALSADYWMFPFLHGSFYLLYSFCLELAGLMLITGLIWALIRRYVQRVPRLERRFEDLLVPVWLLAVAISGYLAEGSRLGAQSPEWAGWSFVGYGLSHLWSGQKEAMSAYPWFWWLHALLSMGFIAYIPFSKLFHILAAPVSIYLENQPLQIIPVESREEEVFSYREAIFFDACTRCGRCVEVCPSAGAGEPFTPRDFIAWAKQGLLTDYHLLNSVDRFKNWMEQRGTENGQFDASKIWHCTTCRACLEVCPVYVATPDAIRSARSKVVEQGTEMPDLLARSLKNVYKYHNPWEATKKKRAKWASDLDIPNLTKEADGNRLCYFVGCTTSMELRAQALAQSFVKILNHAEVPFGTLGKKEPCCGDIARRAGEDGLFEMKMEDCSDLFQSCGIQDVVTSSPHCFHTFRNEYPPYMTLREPDEQVSFRVRHYTEVLAELLGKGSLKFENSLGLKVTYHDPCYLGRYNRIFDAPREVIRAIPGVKLLEMTHHRENSLCCGGGGDRMWQEEMDGDPKMSEIRMQEAAATGADVVITACPLCLIMLEDALKTSGLENKLRIMDLNELVAMALELK</sequence>
<dbReference type="Proteomes" id="UP000663722">
    <property type="component" value="Chromosome"/>
</dbReference>
<protein>
    <submittedName>
        <fullName evidence="13">ETF:quinone oxidoreductase</fullName>
    </submittedName>
</protein>
<feature type="domain" description="4Fe-4S ferredoxin-type" evidence="12">
    <location>
        <begin position="258"/>
        <end position="288"/>
    </location>
</feature>
<feature type="transmembrane region" description="Helical" evidence="11">
    <location>
        <begin position="81"/>
        <end position="103"/>
    </location>
</feature>
<dbReference type="Pfam" id="PF02754">
    <property type="entry name" value="CCG"/>
    <property type="match status" value="2"/>
</dbReference>
<keyword evidence="9" id="KW-0411">Iron-sulfur</keyword>
<dbReference type="InterPro" id="IPR017900">
    <property type="entry name" value="4Fe4S_Fe_S_CS"/>
</dbReference>
<dbReference type="Gene3D" id="1.10.1060.10">
    <property type="entry name" value="Alpha-helical ferredoxin"/>
    <property type="match status" value="1"/>
</dbReference>
<evidence type="ECO:0000256" key="9">
    <source>
        <dbReference type="ARBA" id="ARBA00023014"/>
    </source>
</evidence>
<keyword evidence="3" id="KW-0004">4Fe-4S</keyword>
<dbReference type="InterPro" id="IPR004017">
    <property type="entry name" value="Cys_rich_dom"/>
</dbReference>
<keyword evidence="10 11" id="KW-0472">Membrane</keyword>
<keyword evidence="14" id="KW-1185">Reference proteome</keyword>
<feature type="domain" description="4Fe-4S ferredoxin-type" evidence="12">
    <location>
        <begin position="322"/>
        <end position="354"/>
    </location>
</feature>
<dbReference type="RefSeq" id="WP_207678433.1">
    <property type="nucleotide sequence ID" value="NZ_CP061800.1"/>
</dbReference>
<evidence type="ECO:0000313" key="13">
    <source>
        <dbReference type="EMBL" id="QTA90058.1"/>
    </source>
</evidence>
<gene>
    <name evidence="13" type="primary">eqo1</name>
    <name evidence="13" type="ORF">dnm_061190</name>
</gene>
<dbReference type="PROSITE" id="PS51379">
    <property type="entry name" value="4FE4S_FER_2"/>
    <property type="match status" value="2"/>
</dbReference>
<evidence type="ECO:0000256" key="8">
    <source>
        <dbReference type="ARBA" id="ARBA00023004"/>
    </source>
</evidence>
<dbReference type="PANTHER" id="PTHR43255">
    <property type="entry name" value="IRON-SULFUR-BINDING OXIDOREDUCTASE FADF-RELATED-RELATED"/>
    <property type="match status" value="1"/>
</dbReference>
<keyword evidence="6 11" id="KW-1133">Transmembrane helix</keyword>
<dbReference type="KEGG" id="dmm:dnm_061190"/>
<dbReference type="GO" id="GO:0005886">
    <property type="term" value="C:plasma membrane"/>
    <property type="evidence" value="ECO:0007669"/>
    <property type="project" value="UniProtKB-SubCell"/>
</dbReference>
<dbReference type="AlphaFoldDB" id="A0A975GRJ5"/>
<evidence type="ECO:0000256" key="10">
    <source>
        <dbReference type="ARBA" id="ARBA00023136"/>
    </source>
</evidence>
<dbReference type="GO" id="GO:0051539">
    <property type="term" value="F:4 iron, 4 sulfur cluster binding"/>
    <property type="evidence" value="ECO:0007669"/>
    <property type="project" value="UniProtKB-KW"/>
</dbReference>
<evidence type="ECO:0000256" key="7">
    <source>
        <dbReference type="ARBA" id="ARBA00023002"/>
    </source>
</evidence>
<dbReference type="InterPro" id="IPR036197">
    <property type="entry name" value="NarG-like_sf"/>
</dbReference>
<keyword evidence="7" id="KW-0560">Oxidoreductase</keyword>
<evidence type="ECO:0000256" key="6">
    <source>
        <dbReference type="ARBA" id="ARBA00022989"/>
    </source>
</evidence>
<feature type="transmembrane region" description="Helical" evidence="11">
    <location>
        <begin position="15"/>
        <end position="39"/>
    </location>
</feature>
<dbReference type="Gene3D" id="1.20.950.20">
    <property type="entry name" value="Transmembrane di-heme cytochromes, Chain C"/>
    <property type="match status" value="1"/>
</dbReference>
<keyword evidence="5" id="KW-0479">Metal-binding</keyword>
<keyword evidence="8" id="KW-0408">Iron</keyword>
<feature type="transmembrane region" description="Helical" evidence="11">
    <location>
        <begin position="109"/>
        <end position="131"/>
    </location>
</feature>
<accession>A0A975GRJ5</accession>
<dbReference type="GO" id="GO:0016491">
    <property type="term" value="F:oxidoreductase activity"/>
    <property type="evidence" value="ECO:0007669"/>
    <property type="project" value="UniProtKB-KW"/>
</dbReference>
<evidence type="ECO:0000259" key="12">
    <source>
        <dbReference type="PROSITE" id="PS51379"/>
    </source>
</evidence>
<feature type="transmembrane region" description="Helical" evidence="11">
    <location>
        <begin position="205"/>
        <end position="223"/>
    </location>
</feature>
<dbReference type="PROSITE" id="PS00198">
    <property type="entry name" value="4FE4S_FER_1"/>
    <property type="match status" value="2"/>
</dbReference>
<evidence type="ECO:0000256" key="2">
    <source>
        <dbReference type="ARBA" id="ARBA00022475"/>
    </source>
</evidence>
<proteinExistence type="predicted"/>
<dbReference type="EMBL" id="CP061800">
    <property type="protein sequence ID" value="QTA90058.1"/>
    <property type="molecule type" value="Genomic_DNA"/>
</dbReference>
<name>A0A975GRJ5_9BACT</name>
<dbReference type="InterPro" id="IPR009051">
    <property type="entry name" value="Helical_ferredxn"/>
</dbReference>
<organism evidence="13 14">
    <name type="scientific">Desulfonema magnum</name>
    <dbReference type="NCBI Taxonomy" id="45655"/>
    <lineage>
        <taxon>Bacteria</taxon>
        <taxon>Pseudomonadati</taxon>
        <taxon>Thermodesulfobacteriota</taxon>
        <taxon>Desulfobacteria</taxon>
        <taxon>Desulfobacterales</taxon>
        <taxon>Desulfococcaceae</taxon>
        <taxon>Desulfonema</taxon>
    </lineage>
</organism>
<evidence type="ECO:0000256" key="4">
    <source>
        <dbReference type="ARBA" id="ARBA00022692"/>
    </source>
</evidence>
<dbReference type="SUPFAM" id="SSF103501">
    <property type="entry name" value="Respiratory nitrate reductase 1 gamma chain"/>
    <property type="match status" value="1"/>
</dbReference>
<dbReference type="GO" id="GO:0046872">
    <property type="term" value="F:metal ion binding"/>
    <property type="evidence" value="ECO:0007669"/>
    <property type="project" value="UniProtKB-KW"/>
</dbReference>
<evidence type="ECO:0000256" key="5">
    <source>
        <dbReference type="ARBA" id="ARBA00022723"/>
    </source>
</evidence>
<evidence type="ECO:0000256" key="1">
    <source>
        <dbReference type="ARBA" id="ARBA00004651"/>
    </source>
</evidence>
<evidence type="ECO:0000256" key="3">
    <source>
        <dbReference type="ARBA" id="ARBA00022485"/>
    </source>
</evidence>
<dbReference type="PANTHER" id="PTHR43255:SF1">
    <property type="entry name" value="IRON-SULFUR-BINDING OXIDOREDUCTASE FADF-RELATED"/>
    <property type="match status" value="1"/>
</dbReference>
<reference evidence="13" key="1">
    <citation type="journal article" date="2021" name="Microb. Physiol.">
        <title>Proteogenomic Insights into the Physiology of Marine, Sulfate-Reducing, Filamentous Desulfonema limicola and Desulfonema magnum.</title>
        <authorList>
            <person name="Schnaars V."/>
            <person name="Wohlbrand L."/>
            <person name="Scheve S."/>
            <person name="Hinrichs C."/>
            <person name="Reinhardt R."/>
            <person name="Rabus R."/>
        </authorList>
    </citation>
    <scope>NUCLEOTIDE SEQUENCE</scope>
    <source>
        <strain evidence="13">4be13</strain>
    </source>
</reference>
<dbReference type="InterPro" id="IPR051460">
    <property type="entry name" value="HdrC_iron-sulfur_subunit"/>
</dbReference>
<comment type="subcellular location">
    <subcellularLocation>
        <location evidence="1">Cell membrane</location>
        <topology evidence="1">Multi-pass membrane protein</topology>
    </subcellularLocation>
</comment>
<keyword evidence="4 11" id="KW-0812">Transmembrane</keyword>
<dbReference type="InterPro" id="IPR023234">
    <property type="entry name" value="NarG-like_domain"/>
</dbReference>
<evidence type="ECO:0000256" key="11">
    <source>
        <dbReference type="SAM" id="Phobius"/>
    </source>
</evidence>
<evidence type="ECO:0000313" key="14">
    <source>
        <dbReference type="Proteomes" id="UP000663722"/>
    </source>
</evidence>
<dbReference type="Pfam" id="PF13237">
    <property type="entry name" value="Fer4_10"/>
    <property type="match status" value="1"/>
</dbReference>
<dbReference type="Pfam" id="PF02665">
    <property type="entry name" value="Nitrate_red_gam"/>
    <property type="match status" value="1"/>
</dbReference>